<reference evidence="4" key="1">
    <citation type="journal article" date="2019" name="Beilstein J. Org. Chem.">
        <title>Nanangenines: drimane sesquiterpenoids as the dominant metabolite cohort of a novel Australian fungus, Aspergillus nanangensis.</title>
        <authorList>
            <person name="Lacey H.J."/>
            <person name="Gilchrist C.L.M."/>
            <person name="Crombie A."/>
            <person name="Kalaitzis J.A."/>
            <person name="Vuong D."/>
            <person name="Rutledge P.J."/>
            <person name="Turner P."/>
            <person name="Pitt J.I."/>
            <person name="Lacey E."/>
            <person name="Chooi Y.H."/>
            <person name="Piggott A.M."/>
        </authorList>
    </citation>
    <scope>NUCLEOTIDE SEQUENCE</scope>
    <source>
        <strain evidence="4">MST-FP2251</strain>
    </source>
</reference>
<dbReference type="FunFam" id="3.40.50.720:FF:000084">
    <property type="entry name" value="Short-chain dehydrogenase reductase"/>
    <property type="match status" value="1"/>
</dbReference>
<dbReference type="CDD" id="cd05233">
    <property type="entry name" value="SDR_c"/>
    <property type="match status" value="1"/>
</dbReference>
<organism evidence="4 5">
    <name type="scientific">Aspergillus nanangensis</name>
    <dbReference type="NCBI Taxonomy" id="2582783"/>
    <lineage>
        <taxon>Eukaryota</taxon>
        <taxon>Fungi</taxon>
        <taxon>Dikarya</taxon>
        <taxon>Ascomycota</taxon>
        <taxon>Pezizomycotina</taxon>
        <taxon>Eurotiomycetes</taxon>
        <taxon>Eurotiomycetidae</taxon>
        <taxon>Eurotiales</taxon>
        <taxon>Aspergillaceae</taxon>
        <taxon>Aspergillus</taxon>
        <taxon>Aspergillus subgen. Circumdati</taxon>
    </lineage>
</organism>
<reference evidence="4" key="2">
    <citation type="submission" date="2020-02" db="EMBL/GenBank/DDBJ databases">
        <authorList>
            <person name="Gilchrist C.L.M."/>
            <person name="Chooi Y.-H."/>
        </authorList>
    </citation>
    <scope>NUCLEOTIDE SEQUENCE</scope>
    <source>
        <strain evidence="4">MST-FP2251</strain>
    </source>
</reference>
<dbReference type="Proteomes" id="UP001194746">
    <property type="component" value="Unassembled WGS sequence"/>
</dbReference>
<name>A0AAD4CL82_ASPNN</name>
<comment type="caution">
    <text evidence="4">The sequence shown here is derived from an EMBL/GenBank/DDBJ whole genome shotgun (WGS) entry which is preliminary data.</text>
</comment>
<keyword evidence="3" id="KW-0560">Oxidoreductase</keyword>
<dbReference type="PRINTS" id="PR00081">
    <property type="entry name" value="GDHRDH"/>
</dbReference>
<dbReference type="InterPro" id="IPR002347">
    <property type="entry name" value="SDR_fam"/>
</dbReference>
<comment type="similarity">
    <text evidence="1">Belongs to the short-chain dehydrogenases/reductases (SDR) family.</text>
</comment>
<evidence type="ECO:0000256" key="3">
    <source>
        <dbReference type="ARBA" id="ARBA00023002"/>
    </source>
</evidence>
<proteinExistence type="inferred from homology"/>
<dbReference type="EMBL" id="VCAU01000045">
    <property type="protein sequence ID" value="KAF9888590.1"/>
    <property type="molecule type" value="Genomic_DNA"/>
</dbReference>
<keyword evidence="5" id="KW-1185">Reference proteome</keyword>
<dbReference type="Pfam" id="PF13561">
    <property type="entry name" value="adh_short_C2"/>
    <property type="match status" value="1"/>
</dbReference>
<dbReference type="AlphaFoldDB" id="A0AAD4CL82"/>
<evidence type="ECO:0000313" key="5">
    <source>
        <dbReference type="Proteomes" id="UP001194746"/>
    </source>
</evidence>
<dbReference type="PANTHER" id="PTHR24321:SF8">
    <property type="entry name" value="ESTRADIOL 17-BETA-DEHYDROGENASE 8-RELATED"/>
    <property type="match status" value="1"/>
</dbReference>
<accession>A0AAD4CL82</accession>
<dbReference type="SUPFAM" id="SSF51735">
    <property type="entry name" value="NAD(P)-binding Rossmann-fold domains"/>
    <property type="match status" value="1"/>
</dbReference>
<dbReference type="PANTHER" id="PTHR24321">
    <property type="entry name" value="DEHYDROGENASES, SHORT CHAIN"/>
    <property type="match status" value="1"/>
</dbReference>
<evidence type="ECO:0000256" key="1">
    <source>
        <dbReference type="ARBA" id="ARBA00006484"/>
    </source>
</evidence>
<evidence type="ECO:0000313" key="4">
    <source>
        <dbReference type="EMBL" id="KAF9888590.1"/>
    </source>
</evidence>
<evidence type="ECO:0000256" key="2">
    <source>
        <dbReference type="ARBA" id="ARBA00022857"/>
    </source>
</evidence>
<dbReference type="Gene3D" id="3.40.50.720">
    <property type="entry name" value="NAD(P)-binding Rossmann-like Domain"/>
    <property type="match status" value="1"/>
</dbReference>
<dbReference type="InterPro" id="IPR036291">
    <property type="entry name" value="NAD(P)-bd_dom_sf"/>
</dbReference>
<gene>
    <name evidence="4" type="ORF">FE257_008522</name>
</gene>
<keyword evidence="2" id="KW-0521">NADP</keyword>
<dbReference type="GO" id="GO:0016491">
    <property type="term" value="F:oxidoreductase activity"/>
    <property type="evidence" value="ECO:0007669"/>
    <property type="project" value="UniProtKB-KW"/>
</dbReference>
<protein>
    <submittedName>
        <fullName evidence="4">Uncharacterized protein</fullName>
    </submittedName>
</protein>
<sequence>MATMASRIFAITGGASGMGAATARLLARRGAGAVCVGDLTTKNFPDLKDSIKKINPSTEVHCTSLDVTSAPAVDKWVQDVVSTFGDLHGAANIAGIPQPAGIRQAPAILEEKEEDWAKVFRVNLDGVFYATKSEVRAMKDLKAGDRAIVNVASVASMTHTPDVYAYGTSKGACAFFTTSVAKDTFPLGIRINTVSPGATLTPMLGKFVPQAKTEAEMEKAWTSYGLTLITAEDVARTVVWLLSEDSKPVFGANVNVGAGIP</sequence>